<evidence type="ECO:0000256" key="2">
    <source>
        <dbReference type="ARBA" id="ARBA00011245"/>
    </source>
</evidence>
<dbReference type="InterPro" id="IPR045851">
    <property type="entry name" value="AMP-bd_C_sf"/>
</dbReference>
<dbReference type="PANTHER" id="PTHR43439">
    <property type="entry name" value="PHENYLACETATE-COENZYME A LIGASE"/>
    <property type="match status" value="1"/>
</dbReference>
<comment type="pathway">
    <text evidence="1">Aromatic compound metabolism.</text>
</comment>
<dbReference type="InterPro" id="IPR011880">
    <property type="entry name" value="PA_CoA_ligase"/>
</dbReference>
<evidence type="ECO:0000313" key="7">
    <source>
        <dbReference type="EMBL" id="AIS31359.1"/>
    </source>
</evidence>
<dbReference type="Pfam" id="PF14535">
    <property type="entry name" value="AMP-binding_C_2"/>
    <property type="match status" value="1"/>
</dbReference>
<reference evidence="8" key="2">
    <citation type="submission" date="2014-08" db="EMBL/GenBank/DDBJ databases">
        <authorList>
            <person name="Wibberg D."/>
        </authorList>
    </citation>
    <scope>NUCLEOTIDE SEQUENCE</scope>
</reference>
<evidence type="ECO:0000259" key="6">
    <source>
        <dbReference type="Pfam" id="PF14535"/>
    </source>
</evidence>
<dbReference type="Gene3D" id="3.40.50.12780">
    <property type="entry name" value="N-terminal domain of ligase-like"/>
    <property type="match status" value="1"/>
</dbReference>
<dbReference type="PANTHER" id="PTHR43439:SF1">
    <property type="entry name" value="PHENYLACETATE-COENZYME A LIGASE"/>
    <property type="match status" value="1"/>
</dbReference>
<dbReference type="CDD" id="cd05913">
    <property type="entry name" value="PaaK"/>
    <property type="match status" value="1"/>
</dbReference>
<dbReference type="GO" id="GO:0000166">
    <property type="term" value="F:nucleotide binding"/>
    <property type="evidence" value="ECO:0007669"/>
    <property type="project" value="UniProtKB-KW"/>
</dbReference>
<evidence type="ECO:0000259" key="5">
    <source>
        <dbReference type="Pfam" id="PF00501"/>
    </source>
</evidence>
<dbReference type="Pfam" id="PF00501">
    <property type="entry name" value="AMP-binding"/>
    <property type="match status" value="1"/>
</dbReference>
<dbReference type="Gene3D" id="3.30.300.30">
    <property type="match status" value="1"/>
</dbReference>
<evidence type="ECO:0000313" key="9">
    <source>
        <dbReference type="EMBL" id="CEL25209.1"/>
    </source>
</evidence>
<dbReference type="SUPFAM" id="SSF56801">
    <property type="entry name" value="Acetyl-CoA synthetase-like"/>
    <property type="match status" value="1"/>
</dbReference>
<dbReference type="EMBL" id="LN734822">
    <property type="protein sequence ID" value="CEL25209.1"/>
    <property type="molecule type" value="Genomic_DNA"/>
</dbReference>
<dbReference type="InterPro" id="IPR028154">
    <property type="entry name" value="AMP-dep_Lig_C"/>
</dbReference>
<evidence type="ECO:0000256" key="4">
    <source>
        <dbReference type="ARBA" id="ARBA00022741"/>
    </source>
</evidence>
<dbReference type="RefSeq" id="WP_048072159.1">
    <property type="nucleotide sequence ID" value="NZ_CP006933.1"/>
</dbReference>
<sequence>MMWNEEVESKSREEMKKLQLERLQAVVNYAYENVPYYKKRFDEQGVKPQDIKTLEDIQKLPFTTKDDLRAAYPFGMFAVPQREIVEVHTSSGTTGKPTVSGYTRKDLETWSEVMARGLTMFGVDEDDIIQNTHGYGLFTGGFGVHYGAQNIGATVIPISTGQTRRQIEIMKDFQTSVLIVTPSYGLYLAEVAEEEGVTPDDLNLKSIGFGAEMWTEEMRQELQKRFNAPAYNIYGLTEIMGPGIALECPVQDGLHVMEDHFYPEIIDSETQEVLDDGEKGELVLTNLTREGMPIIRFRTKDVTSLQREPCSCGRTMVKMDRITGRTDDMLKIRGVAVFPSQIEKALLKMDGIEPHYQIIATRPHHLDELEVRVETSPKLFSDEVKELVGIKKKIEGYIHNEIGLRVKVTLVEPKTLPRSEGKAVRVIDKRELNSD</sequence>
<dbReference type="PATRIC" id="fig|2162.10.peg.1642"/>
<proteinExistence type="predicted"/>
<dbReference type="STRING" id="2162.BRM9_0536"/>
<accession>A0A090I1N1</accession>
<dbReference type="Proteomes" id="UP000062768">
    <property type="component" value="Chromosome I"/>
</dbReference>
<dbReference type="FunFam" id="3.40.50.12780:FF:000016">
    <property type="entry name" value="Phenylacetate-coenzyme A ligase"/>
    <property type="match status" value="1"/>
</dbReference>
<dbReference type="InterPro" id="IPR042099">
    <property type="entry name" value="ANL_N_sf"/>
</dbReference>
<feature type="domain" description="AMP-dependent ligase C-terminal" evidence="6">
    <location>
        <begin position="334"/>
        <end position="430"/>
    </location>
</feature>
<keyword evidence="10" id="KW-1185">Reference proteome</keyword>
<dbReference type="OrthoDB" id="37928at2157"/>
<dbReference type="InterPro" id="IPR000873">
    <property type="entry name" value="AMP-dep_synth/lig_dom"/>
</dbReference>
<dbReference type="InterPro" id="IPR051414">
    <property type="entry name" value="Adenylate-forming_Reductase"/>
</dbReference>
<name>A0A090I1N1_METFO</name>
<protein>
    <submittedName>
        <fullName evidence="7">Coenzyme F390 synthetase FtsA2</fullName>
    </submittedName>
    <submittedName>
        <fullName evidence="8">Phenylacetate-coenzyme A ligase</fullName>
        <ecNumber evidence="8">6.2.1.30</ecNumber>
    </submittedName>
</protein>
<evidence type="ECO:0000256" key="1">
    <source>
        <dbReference type="ARBA" id="ARBA00005211"/>
    </source>
</evidence>
<dbReference type="KEGG" id="mfi:DSM1535_0517"/>
<dbReference type="EC" id="6.2.1.30" evidence="8"/>
<feature type="domain" description="AMP-dependent synthetase/ligase" evidence="5">
    <location>
        <begin position="80"/>
        <end position="284"/>
    </location>
</feature>
<dbReference type="Proteomes" id="UP000029661">
    <property type="component" value="Chromosome"/>
</dbReference>
<evidence type="ECO:0000256" key="3">
    <source>
        <dbReference type="ARBA" id="ARBA00022598"/>
    </source>
</evidence>
<dbReference type="EMBL" id="CP006933">
    <property type="protein sequence ID" value="AIS31359.1"/>
    <property type="molecule type" value="Genomic_DNA"/>
</dbReference>
<dbReference type="GO" id="GO:0010124">
    <property type="term" value="P:phenylacetate catabolic process"/>
    <property type="evidence" value="ECO:0007669"/>
    <property type="project" value="InterPro"/>
</dbReference>
<dbReference type="AlphaFoldDB" id="A0A090I1N1"/>
<reference evidence="9" key="3">
    <citation type="submission" date="2014-09" db="EMBL/GenBank/DDBJ databases">
        <authorList>
            <person name="Bishop-Lilly K.A."/>
            <person name="Broomall S.M."/>
            <person name="Chain P.S."/>
            <person name="Chertkov O."/>
            <person name="Coyne S.R."/>
            <person name="Daligault H.E."/>
            <person name="Davenport K.W."/>
            <person name="Erkkila T."/>
            <person name="Frey K.G."/>
            <person name="Gibbons H.S."/>
            <person name="Gu W."/>
            <person name="Jaissle J."/>
            <person name="Johnson S.L."/>
            <person name="Koroleva G.I."/>
            <person name="Ladner J.T."/>
            <person name="Lo C.-C."/>
            <person name="Minogue T.D."/>
            <person name="Munk C."/>
            <person name="Palacios G.F."/>
            <person name="Redden C.L."/>
            <person name="Rosenzweig C.N."/>
            <person name="Scholz M.B."/>
            <person name="Teshima H."/>
            <person name="Xu Y."/>
        </authorList>
    </citation>
    <scope>NUCLEOTIDE SEQUENCE</scope>
    <source>
        <strain evidence="9">Mb9</strain>
    </source>
</reference>
<keyword evidence="4" id="KW-0547">Nucleotide-binding</keyword>
<dbReference type="KEGG" id="mfc:BRM9_0536"/>
<keyword evidence="3 8" id="KW-0436">Ligase</keyword>
<evidence type="ECO:0000313" key="8">
    <source>
        <dbReference type="EMBL" id="CEA12878.1"/>
    </source>
</evidence>
<dbReference type="GO" id="GO:0047475">
    <property type="term" value="F:phenylacetate-CoA ligase activity"/>
    <property type="evidence" value="ECO:0007669"/>
    <property type="project" value="UniProtKB-EC"/>
</dbReference>
<organism evidence="8">
    <name type="scientific">Methanobacterium formicicum</name>
    <dbReference type="NCBI Taxonomy" id="2162"/>
    <lineage>
        <taxon>Archaea</taxon>
        <taxon>Methanobacteriati</taxon>
        <taxon>Methanobacteriota</taxon>
        <taxon>Methanomada group</taxon>
        <taxon>Methanobacteria</taxon>
        <taxon>Methanobacteriales</taxon>
        <taxon>Methanobacteriaceae</taxon>
        <taxon>Methanobacterium</taxon>
    </lineage>
</organism>
<reference evidence="7" key="1">
    <citation type="submission" date="2013-12" db="EMBL/GenBank/DDBJ databases">
        <title>The complete genome sequence of Methanobacterium sp. BRM9.</title>
        <authorList>
            <consortium name="Pastoral Greenhouse Gas Research Consortium"/>
            <person name="Kelly W.J."/>
            <person name="Leahy S.C."/>
            <person name="Perry R."/>
            <person name="Li D."/>
            <person name="Altermann E."/>
            <person name="Lambie S.C."/>
            <person name="Attwood G.T."/>
        </authorList>
    </citation>
    <scope>NUCLEOTIDE SEQUENCE [LARGE SCALE GENOMIC DNA]</scope>
    <source>
        <strain evidence="7">BRM9</strain>
    </source>
</reference>
<gene>
    <name evidence="8" type="primary">paaK1</name>
    <name evidence="7" type="synonym">ftsA2</name>
    <name evidence="9" type="synonym">paaK3</name>
    <name evidence="7" type="ORF">BRM9_0536</name>
    <name evidence="8" type="ORF">DSM1535_0517</name>
    <name evidence="9" type="ORF">MB9_1574</name>
</gene>
<dbReference type="GeneID" id="26739813"/>
<comment type="subunit">
    <text evidence="2">Monomer.</text>
</comment>
<dbReference type="PIRSF" id="PIRSF006444">
    <property type="entry name" value="PaaK"/>
    <property type="match status" value="1"/>
</dbReference>
<evidence type="ECO:0000313" key="10">
    <source>
        <dbReference type="Proteomes" id="UP000062768"/>
    </source>
</evidence>
<dbReference type="EMBL" id="LN515531">
    <property type="protein sequence ID" value="CEA12878.1"/>
    <property type="molecule type" value="Genomic_DNA"/>
</dbReference>